<evidence type="ECO:0000313" key="8">
    <source>
        <dbReference type="Proteomes" id="UP000216446"/>
    </source>
</evidence>
<dbReference type="AlphaFoldDB" id="A0A259TXA9"/>
<evidence type="ECO:0000256" key="6">
    <source>
        <dbReference type="SAM" id="Phobius"/>
    </source>
</evidence>
<sequence length="315" mass="32272">MSAPLLFALKALLAALVLAFVVQVVDPEAALAAAREAWMAPLLLALALVPANVSLEAYRWWRLVTHLAPDVRFRSALGAILGGYPLGLLTPGRVGEIAGRAALLRALPAGQSAALTVAEKVATLAAILVGGLIAVGHLLLTSAAPSPLWVPTVVFTALWTAVLLLAVLHPSAARAFLGAILPFAPVRRALGAFDAIPTREAVALLALSFGRYLIFASQFVLLVLAFAPQAAVGAVASGVALVLFAKSAVHSVTLGDLGVREGAAVFFLGSAGVSEAAALNASLAIFGFNLLLPALVGVPFLLRLRLSRSSAPAIS</sequence>
<evidence type="ECO:0000256" key="5">
    <source>
        <dbReference type="ARBA" id="ARBA00023136"/>
    </source>
</evidence>
<dbReference type="GO" id="GO:0005886">
    <property type="term" value="C:plasma membrane"/>
    <property type="evidence" value="ECO:0007669"/>
    <property type="project" value="UniProtKB-SubCell"/>
</dbReference>
<dbReference type="InParanoid" id="A0A259TXA9"/>
<feature type="transmembrane region" description="Helical" evidence="6">
    <location>
        <begin position="277"/>
        <end position="302"/>
    </location>
</feature>
<accession>A0A259TXA9</accession>
<evidence type="ECO:0008006" key="9">
    <source>
        <dbReference type="Google" id="ProtNLM"/>
    </source>
</evidence>
<dbReference type="InterPro" id="IPR022791">
    <property type="entry name" value="L-PG_synthase/AglD"/>
</dbReference>
<evidence type="ECO:0000256" key="3">
    <source>
        <dbReference type="ARBA" id="ARBA00022692"/>
    </source>
</evidence>
<feature type="transmembrane region" description="Helical" evidence="6">
    <location>
        <begin position="37"/>
        <end position="55"/>
    </location>
</feature>
<gene>
    <name evidence="7" type="ORF">BSZ36_04785</name>
</gene>
<keyword evidence="2" id="KW-1003">Cell membrane</keyword>
<feature type="transmembrane region" description="Helical" evidence="6">
    <location>
        <begin position="148"/>
        <end position="168"/>
    </location>
</feature>
<dbReference type="PANTHER" id="PTHR39087:SF2">
    <property type="entry name" value="UPF0104 MEMBRANE PROTEIN MJ1595"/>
    <property type="match status" value="1"/>
</dbReference>
<name>A0A259TXA9_9BACT</name>
<feature type="transmembrane region" description="Helical" evidence="6">
    <location>
        <begin position="121"/>
        <end position="142"/>
    </location>
</feature>
<dbReference type="RefSeq" id="WP_179271025.1">
    <property type="nucleotide sequence ID" value="NZ_MQWB01000001.1"/>
</dbReference>
<dbReference type="PANTHER" id="PTHR39087">
    <property type="entry name" value="UPF0104 MEMBRANE PROTEIN MJ1595"/>
    <property type="match status" value="1"/>
</dbReference>
<proteinExistence type="predicted"/>
<protein>
    <recommendedName>
        <fullName evidence="9">Flippase-like domain-containing protein</fullName>
    </recommendedName>
</protein>
<keyword evidence="8" id="KW-1185">Reference proteome</keyword>
<comment type="subcellular location">
    <subcellularLocation>
        <location evidence="1">Cell membrane</location>
        <topology evidence="1">Multi-pass membrane protein</topology>
    </subcellularLocation>
</comment>
<feature type="transmembrane region" description="Helical" evidence="6">
    <location>
        <begin position="219"/>
        <end position="245"/>
    </location>
</feature>
<evidence type="ECO:0000313" key="7">
    <source>
        <dbReference type="EMBL" id="OZC02351.1"/>
    </source>
</evidence>
<keyword evidence="5 6" id="KW-0472">Membrane</keyword>
<evidence type="ECO:0000256" key="4">
    <source>
        <dbReference type="ARBA" id="ARBA00022989"/>
    </source>
</evidence>
<organism evidence="7 8">
    <name type="scientific">Rubricoccus marinus</name>
    <dbReference type="NCBI Taxonomy" id="716817"/>
    <lineage>
        <taxon>Bacteria</taxon>
        <taxon>Pseudomonadati</taxon>
        <taxon>Rhodothermota</taxon>
        <taxon>Rhodothermia</taxon>
        <taxon>Rhodothermales</taxon>
        <taxon>Rubricoccaceae</taxon>
        <taxon>Rubricoccus</taxon>
    </lineage>
</organism>
<dbReference type="EMBL" id="MQWB01000001">
    <property type="protein sequence ID" value="OZC02351.1"/>
    <property type="molecule type" value="Genomic_DNA"/>
</dbReference>
<reference evidence="7 8" key="1">
    <citation type="submission" date="2016-11" db="EMBL/GenBank/DDBJ databases">
        <title>Study of marine rhodopsin-containing bacteria.</title>
        <authorList>
            <person name="Yoshizawa S."/>
            <person name="Kumagai Y."/>
            <person name="Kogure K."/>
        </authorList>
    </citation>
    <scope>NUCLEOTIDE SEQUENCE [LARGE SCALE GENOMIC DNA]</scope>
    <source>
        <strain evidence="7 8">SG-29</strain>
    </source>
</reference>
<evidence type="ECO:0000256" key="2">
    <source>
        <dbReference type="ARBA" id="ARBA00022475"/>
    </source>
</evidence>
<dbReference type="Pfam" id="PF03706">
    <property type="entry name" value="LPG_synthase_TM"/>
    <property type="match status" value="1"/>
</dbReference>
<keyword evidence="4 6" id="KW-1133">Transmembrane helix</keyword>
<evidence type="ECO:0000256" key="1">
    <source>
        <dbReference type="ARBA" id="ARBA00004651"/>
    </source>
</evidence>
<comment type="caution">
    <text evidence="7">The sequence shown here is derived from an EMBL/GenBank/DDBJ whole genome shotgun (WGS) entry which is preliminary data.</text>
</comment>
<dbReference type="Proteomes" id="UP000216446">
    <property type="component" value="Unassembled WGS sequence"/>
</dbReference>
<keyword evidence="3 6" id="KW-0812">Transmembrane</keyword>